<evidence type="ECO:0000256" key="5">
    <source>
        <dbReference type="ARBA" id="ARBA00079398"/>
    </source>
</evidence>
<dbReference type="GO" id="GO:0051082">
    <property type="term" value="F:unfolded protein binding"/>
    <property type="evidence" value="ECO:0007669"/>
    <property type="project" value="TreeGrafter"/>
</dbReference>
<reference evidence="8" key="1">
    <citation type="submission" date="2022-08" db="EMBL/GenBank/DDBJ databases">
        <title>Novel sulfate-reducing endosymbionts in the free-living metamonad Anaeramoeba.</title>
        <authorList>
            <person name="Jerlstrom-Hultqvist J."/>
            <person name="Cepicka I."/>
            <person name="Gallot-Lavallee L."/>
            <person name="Salas-Leiva D."/>
            <person name="Curtis B.A."/>
            <person name="Zahonova K."/>
            <person name="Pipaliya S."/>
            <person name="Dacks J."/>
            <person name="Roger A.J."/>
        </authorList>
    </citation>
    <scope>NUCLEOTIDE SEQUENCE</scope>
    <source>
        <strain evidence="8">Schooner1</strain>
    </source>
</reference>
<sequence length="120" mass="13508">MLSTLTKSFSTNIFRSFATKVNFKPLFNKILIDRVEESKNKKTTSGLYIPDSAKQPRNIGTIVALGDGQVNREGKRNPMNPNLKIGTKVLLPFYGGTEIELEGKEYSIWSEWEVLAVILD</sequence>
<dbReference type="Gene3D" id="2.30.33.40">
    <property type="entry name" value="GroES chaperonin"/>
    <property type="match status" value="1"/>
</dbReference>
<dbReference type="Proteomes" id="UP001146793">
    <property type="component" value="Unassembled WGS sequence"/>
</dbReference>
<protein>
    <recommendedName>
        <fullName evidence="4">20 kDa chaperonin, chloroplastic</fullName>
    </recommendedName>
    <alternativeName>
        <fullName evidence="3">Chaperonin 10</fullName>
    </alternativeName>
    <alternativeName>
        <fullName evidence="5">Protein Cpn21</fullName>
    </alternativeName>
</protein>
<dbReference type="GO" id="GO:0005739">
    <property type="term" value="C:mitochondrion"/>
    <property type="evidence" value="ECO:0007669"/>
    <property type="project" value="TreeGrafter"/>
</dbReference>
<evidence type="ECO:0000313" key="8">
    <source>
        <dbReference type="EMBL" id="KAJ6234825.1"/>
    </source>
</evidence>
<gene>
    <name evidence="7" type="ORF">M0812_23136</name>
    <name evidence="8" type="ORF">M0813_28802</name>
</gene>
<dbReference type="GO" id="GO:0005524">
    <property type="term" value="F:ATP binding"/>
    <property type="evidence" value="ECO:0007669"/>
    <property type="project" value="InterPro"/>
</dbReference>
<comment type="caution">
    <text evidence="7">The sequence shown here is derived from an EMBL/GenBank/DDBJ whole genome shotgun (WGS) entry which is preliminary data.</text>
</comment>
<comment type="similarity">
    <text evidence="1 6">Belongs to the GroES chaperonin family.</text>
</comment>
<reference evidence="7" key="2">
    <citation type="submission" date="2022-08" db="EMBL/GenBank/DDBJ databases">
        <title>Novel sulphate-reducing endosymbionts in the free-living metamonad Anaeramoeba.</title>
        <authorList>
            <person name="Jerlstrom-Hultqvist J."/>
            <person name="Cepicka I."/>
            <person name="Gallot-Lavallee L."/>
            <person name="Salas-Leiva D."/>
            <person name="Curtis B.A."/>
            <person name="Zahonova K."/>
            <person name="Pipaliya S."/>
            <person name="Dacks J."/>
            <person name="Roger A.J."/>
        </authorList>
    </citation>
    <scope>NUCLEOTIDE SEQUENCE</scope>
    <source>
        <strain evidence="7">Busselton2</strain>
    </source>
</reference>
<keyword evidence="10" id="KW-1185">Reference proteome</keyword>
<dbReference type="SUPFAM" id="SSF50129">
    <property type="entry name" value="GroES-like"/>
    <property type="match status" value="1"/>
</dbReference>
<name>A0AAV7YQA1_9EUKA</name>
<dbReference type="FunFam" id="2.30.33.40:FF:000001">
    <property type="entry name" value="10 kDa chaperonin"/>
    <property type="match status" value="1"/>
</dbReference>
<dbReference type="Pfam" id="PF00166">
    <property type="entry name" value="Cpn10"/>
    <property type="match status" value="1"/>
</dbReference>
<dbReference type="GO" id="GO:0051087">
    <property type="term" value="F:protein-folding chaperone binding"/>
    <property type="evidence" value="ECO:0007669"/>
    <property type="project" value="TreeGrafter"/>
</dbReference>
<dbReference type="InterPro" id="IPR037124">
    <property type="entry name" value="Chaperonin_GroES_sf"/>
</dbReference>
<dbReference type="AlphaFoldDB" id="A0AAV7YQA1"/>
<evidence type="ECO:0000256" key="2">
    <source>
        <dbReference type="ARBA" id="ARBA00023186"/>
    </source>
</evidence>
<dbReference type="PANTHER" id="PTHR10772:SF63">
    <property type="entry name" value="20 KDA CHAPERONIN, CHLOROPLASTIC"/>
    <property type="match status" value="1"/>
</dbReference>
<evidence type="ECO:0000313" key="10">
    <source>
        <dbReference type="Proteomes" id="UP001150062"/>
    </source>
</evidence>
<dbReference type="GO" id="GO:0046872">
    <property type="term" value="F:metal ion binding"/>
    <property type="evidence" value="ECO:0007669"/>
    <property type="project" value="TreeGrafter"/>
</dbReference>
<evidence type="ECO:0000313" key="9">
    <source>
        <dbReference type="Proteomes" id="UP001146793"/>
    </source>
</evidence>
<proteinExistence type="inferred from homology"/>
<dbReference type="Proteomes" id="UP001150062">
    <property type="component" value="Unassembled WGS sequence"/>
</dbReference>
<keyword evidence="2 6" id="KW-0143">Chaperone</keyword>
<dbReference type="PANTHER" id="PTHR10772">
    <property type="entry name" value="10 KDA HEAT SHOCK PROTEIN"/>
    <property type="match status" value="1"/>
</dbReference>
<evidence type="ECO:0000256" key="6">
    <source>
        <dbReference type="RuleBase" id="RU003479"/>
    </source>
</evidence>
<evidence type="ECO:0000256" key="3">
    <source>
        <dbReference type="ARBA" id="ARBA00031971"/>
    </source>
</evidence>
<dbReference type="InterPro" id="IPR011032">
    <property type="entry name" value="GroES-like_sf"/>
</dbReference>
<dbReference type="HAMAP" id="MF_00580">
    <property type="entry name" value="CH10"/>
    <property type="match status" value="1"/>
</dbReference>
<accession>A0AAV7YQA1</accession>
<dbReference type="CDD" id="cd00320">
    <property type="entry name" value="cpn10"/>
    <property type="match status" value="1"/>
</dbReference>
<keyword evidence="7" id="KW-0346">Stress response</keyword>
<dbReference type="GO" id="GO:0044183">
    <property type="term" value="F:protein folding chaperone"/>
    <property type="evidence" value="ECO:0007669"/>
    <property type="project" value="InterPro"/>
</dbReference>
<dbReference type="SMART" id="SM00883">
    <property type="entry name" value="Cpn10"/>
    <property type="match status" value="1"/>
</dbReference>
<dbReference type="PRINTS" id="PR00297">
    <property type="entry name" value="CHAPERONIN10"/>
</dbReference>
<organism evidence="7 9">
    <name type="scientific">Anaeramoeba flamelloides</name>
    <dbReference type="NCBI Taxonomy" id="1746091"/>
    <lineage>
        <taxon>Eukaryota</taxon>
        <taxon>Metamonada</taxon>
        <taxon>Anaeramoebidae</taxon>
        <taxon>Anaeramoeba</taxon>
    </lineage>
</organism>
<dbReference type="InterPro" id="IPR020818">
    <property type="entry name" value="Chaperonin_GroES"/>
</dbReference>
<evidence type="ECO:0000256" key="1">
    <source>
        <dbReference type="ARBA" id="ARBA00006975"/>
    </source>
</evidence>
<dbReference type="EMBL" id="JAOAOG010000266">
    <property type="protein sequence ID" value="KAJ6234825.1"/>
    <property type="molecule type" value="Genomic_DNA"/>
</dbReference>
<evidence type="ECO:0000256" key="4">
    <source>
        <dbReference type="ARBA" id="ARBA00073031"/>
    </source>
</evidence>
<dbReference type="EMBL" id="JANTQA010000051">
    <property type="protein sequence ID" value="KAJ3430135.1"/>
    <property type="molecule type" value="Genomic_DNA"/>
</dbReference>
<evidence type="ECO:0000313" key="7">
    <source>
        <dbReference type="EMBL" id="KAJ3430135.1"/>
    </source>
</evidence>